<reference evidence="1 2" key="1">
    <citation type="submission" date="2020-02" db="EMBL/GenBank/DDBJ databases">
        <title>Draft genome sequence of two Spirosoma agri KCTC 52727 and Spirosoma terrae KCTC 52035.</title>
        <authorList>
            <person name="Rojas J."/>
            <person name="Ambika Manirajan B."/>
            <person name="Suarez C."/>
            <person name="Ratering S."/>
            <person name="Schnell S."/>
        </authorList>
    </citation>
    <scope>NUCLEOTIDE SEQUENCE [LARGE SCALE GENOMIC DNA]</scope>
    <source>
        <strain evidence="1 2">KCTC 52035</strain>
    </source>
</reference>
<protein>
    <recommendedName>
        <fullName evidence="3">Glycosyl transferase</fullName>
    </recommendedName>
</protein>
<evidence type="ECO:0008006" key="3">
    <source>
        <dbReference type="Google" id="ProtNLM"/>
    </source>
</evidence>
<proteinExistence type="predicted"/>
<accession>A0A6L9L686</accession>
<dbReference type="EMBL" id="JAAFZH010000002">
    <property type="protein sequence ID" value="NDU94641.1"/>
    <property type="molecule type" value="Genomic_DNA"/>
</dbReference>
<dbReference type="Proteomes" id="UP000474175">
    <property type="component" value="Unassembled WGS sequence"/>
</dbReference>
<organism evidence="1 2">
    <name type="scientific">Spirosoma terrae</name>
    <dbReference type="NCBI Taxonomy" id="1968276"/>
    <lineage>
        <taxon>Bacteria</taxon>
        <taxon>Pseudomonadati</taxon>
        <taxon>Bacteroidota</taxon>
        <taxon>Cytophagia</taxon>
        <taxon>Cytophagales</taxon>
        <taxon>Cytophagaceae</taxon>
        <taxon>Spirosoma</taxon>
    </lineage>
</organism>
<dbReference type="Gene3D" id="3.90.550.10">
    <property type="entry name" value="Spore Coat Polysaccharide Biosynthesis Protein SpsA, Chain A"/>
    <property type="match status" value="1"/>
</dbReference>
<dbReference type="AlphaFoldDB" id="A0A6L9L686"/>
<evidence type="ECO:0000313" key="1">
    <source>
        <dbReference type="EMBL" id="NDU94641.1"/>
    </source>
</evidence>
<evidence type="ECO:0000313" key="2">
    <source>
        <dbReference type="Proteomes" id="UP000474175"/>
    </source>
</evidence>
<keyword evidence="2" id="KW-1185">Reference proteome</keyword>
<sequence length="338" mass="38536">MIATICTIRQLPQAFALGASITQYASKERNISFVIGLADKLEHLPGGFSSDYTIVPVSDFLRSDELDKLSAQYTPTEFAGACKPAFIQDVFRRFPDTDSVVYLDPGIAFFSELTPIWERLSKATILLTPYITGALPNIGNTGQTWPDEKFFQNLGLYSADFLAVRRSAETNKMLNWWQDRVQERAFVNFCEGLCTDQRWLMHVPIFFQDVAIVKEPNWHVALWNLPQRDLTDEGGQWQLKGSKAPLLFLNTKGLYNPDEGFFPHQNRLVVKNRPDVMRLLDTYRKTVGHYEDPTLKGVLPAYGQQPEPVVLRGWRFTTVKAMRAVTQFVDKVPLPVLR</sequence>
<dbReference type="InterPro" id="IPR029044">
    <property type="entry name" value="Nucleotide-diphossugar_trans"/>
</dbReference>
<name>A0A6L9L686_9BACT</name>
<comment type="caution">
    <text evidence="1">The sequence shown here is derived from an EMBL/GenBank/DDBJ whole genome shotgun (WGS) entry which is preliminary data.</text>
</comment>
<gene>
    <name evidence="1" type="ORF">GK108_07120</name>
</gene>
<dbReference type="SUPFAM" id="SSF53448">
    <property type="entry name" value="Nucleotide-diphospho-sugar transferases"/>
    <property type="match status" value="1"/>
</dbReference>